<dbReference type="InterPro" id="IPR000835">
    <property type="entry name" value="HTH_MarR-typ"/>
</dbReference>
<keyword evidence="3" id="KW-1185">Reference proteome</keyword>
<evidence type="ECO:0000313" key="2">
    <source>
        <dbReference type="EMBL" id="MEN7549968.1"/>
    </source>
</evidence>
<dbReference type="SMART" id="SM00347">
    <property type="entry name" value="HTH_MARR"/>
    <property type="match status" value="1"/>
</dbReference>
<dbReference type="GO" id="GO:0003700">
    <property type="term" value="F:DNA-binding transcription factor activity"/>
    <property type="evidence" value="ECO:0007669"/>
    <property type="project" value="InterPro"/>
</dbReference>
<dbReference type="Pfam" id="PF01047">
    <property type="entry name" value="MarR"/>
    <property type="match status" value="1"/>
</dbReference>
<name>A0AAW9S7X2_9BACT</name>
<gene>
    <name evidence="2" type="ORF">AAG747_18730</name>
</gene>
<protein>
    <submittedName>
        <fullName evidence="2">MarR family transcriptional regulator</fullName>
    </submittedName>
</protein>
<comment type="caution">
    <text evidence="2">The sequence shown here is derived from an EMBL/GenBank/DDBJ whole genome shotgun (WGS) entry which is preliminary data.</text>
</comment>
<dbReference type="PROSITE" id="PS50995">
    <property type="entry name" value="HTH_MARR_2"/>
    <property type="match status" value="1"/>
</dbReference>
<dbReference type="PANTHER" id="PTHR33164:SF106">
    <property type="entry name" value="TRANSCRIPTIONAL REGULATORY PROTEIN"/>
    <property type="match status" value="1"/>
</dbReference>
<dbReference type="InterPro" id="IPR036388">
    <property type="entry name" value="WH-like_DNA-bd_sf"/>
</dbReference>
<dbReference type="PANTHER" id="PTHR33164">
    <property type="entry name" value="TRANSCRIPTIONAL REGULATOR, MARR FAMILY"/>
    <property type="match status" value="1"/>
</dbReference>
<accession>A0AAW9S7X2</accession>
<dbReference type="Gene3D" id="1.10.10.10">
    <property type="entry name" value="Winged helix-like DNA-binding domain superfamily/Winged helix DNA-binding domain"/>
    <property type="match status" value="1"/>
</dbReference>
<dbReference type="GO" id="GO:0006950">
    <property type="term" value="P:response to stress"/>
    <property type="evidence" value="ECO:0007669"/>
    <property type="project" value="TreeGrafter"/>
</dbReference>
<dbReference type="EMBL" id="JBDKWZ010000011">
    <property type="protein sequence ID" value="MEN7549968.1"/>
    <property type="molecule type" value="Genomic_DNA"/>
</dbReference>
<organism evidence="2 3">
    <name type="scientific">Rapidithrix thailandica</name>
    <dbReference type="NCBI Taxonomy" id="413964"/>
    <lineage>
        <taxon>Bacteria</taxon>
        <taxon>Pseudomonadati</taxon>
        <taxon>Bacteroidota</taxon>
        <taxon>Cytophagia</taxon>
        <taxon>Cytophagales</taxon>
        <taxon>Flammeovirgaceae</taxon>
        <taxon>Rapidithrix</taxon>
    </lineage>
</organism>
<dbReference type="Proteomes" id="UP001403385">
    <property type="component" value="Unassembled WGS sequence"/>
</dbReference>
<dbReference type="InterPro" id="IPR036390">
    <property type="entry name" value="WH_DNA-bd_sf"/>
</dbReference>
<sequence>MTAGELAILTGLTTGAITGVIDRLEKRGFVNREKDPKDRRKVLIVPDQEKSFQVFGPMFTRLQEKLTEVYQQFSEDDLQIIASYFDKTNKAIHELAKELKNQP</sequence>
<proteinExistence type="predicted"/>
<evidence type="ECO:0000313" key="3">
    <source>
        <dbReference type="Proteomes" id="UP001403385"/>
    </source>
</evidence>
<reference evidence="2 3" key="1">
    <citation type="submission" date="2024-04" db="EMBL/GenBank/DDBJ databases">
        <title>Novel genus in family Flammeovirgaceae.</title>
        <authorList>
            <person name="Nguyen T.H."/>
            <person name="Vuong T.Q."/>
            <person name="Le H."/>
            <person name="Kim S.-G."/>
        </authorList>
    </citation>
    <scope>NUCLEOTIDE SEQUENCE [LARGE SCALE GENOMIC DNA]</scope>
    <source>
        <strain evidence="2 3">JCM 23209</strain>
    </source>
</reference>
<dbReference type="AlphaFoldDB" id="A0AAW9S7X2"/>
<feature type="domain" description="HTH marR-type" evidence="1">
    <location>
        <begin position="1"/>
        <end position="90"/>
    </location>
</feature>
<evidence type="ECO:0000259" key="1">
    <source>
        <dbReference type="PROSITE" id="PS50995"/>
    </source>
</evidence>
<dbReference type="SUPFAM" id="SSF46785">
    <property type="entry name" value="Winged helix' DNA-binding domain"/>
    <property type="match status" value="1"/>
</dbReference>
<dbReference type="InterPro" id="IPR039422">
    <property type="entry name" value="MarR/SlyA-like"/>
</dbReference>